<evidence type="ECO:0000256" key="2">
    <source>
        <dbReference type="ARBA" id="ARBA00023125"/>
    </source>
</evidence>
<dbReference type="Pfam" id="PF13377">
    <property type="entry name" value="Peripla_BP_3"/>
    <property type="match status" value="1"/>
</dbReference>
<keyword evidence="6" id="KW-1185">Reference proteome</keyword>
<dbReference type="Proteomes" id="UP001595692">
    <property type="component" value="Unassembled WGS sequence"/>
</dbReference>
<dbReference type="PROSITE" id="PS50932">
    <property type="entry name" value="HTH_LACI_2"/>
    <property type="match status" value="1"/>
</dbReference>
<keyword evidence="2 5" id="KW-0238">DNA-binding</keyword>
<dbReference type="InterPro" id="IPR028082">
    <property type="entry name" value="Peripla_BP_I"/>
</dbReference>
<organism evidence="5 6">
    <name type="scientific">Pseudaeromonas sharmana</name>
    <dbReference type="NCBI Taxonomy" id="328412"/>
    <lineage>
        <taxon>Bacteria</taxon>
        <taxon>Pseudomonadati</taxon>
        <taxon>Pseudomonadota</taxon>
        <taxon>Gammaproteobacteria</taxon>
        <taxon>Aeromonadales</taxon>
        <taxon>Aeromonadaceae</taxon>
        <taxon>Pseudaeromonas</taxon>
    </lineage>
</organism>
<evidence type="ECO:0000256" key="1">
    <source>
        <dbReference type="ARBA" id="ARBA00023015"/>
    </source>
</evidence>
<reference evidence="6" key="1">
    <citation type="journal article" date="2019" name="Int. J. Syst. Evol. Microbiol.">
        <title>The Global Catalogue of Microorganisms (GCM) 10K type strain sequencing project: providing services to taxonomists for standard genome sequencing and annotation.</title>
        <authorList>
            <consortium name="The Broad Institute Genomics Platform"/>
            <consortium name="The Broad Institute Genome Sequencing Center for Infectious Disease"/>
            <person name="Wu L."/>
            <person name="Ma J."/>
        </authorList>
    </citation>
    <scope>NUCLEOTIDE SEQUENCE [LARGE SCALE GENOMIC DNA]</scope>
    <source>
        <strain evidence="6">CCUG 54939</strain>
    </source>
</reference>
<dbReference type="PANTHER" id="PTHR30146">
    <property type="entry name" value="LACI-RELATED TRANSCRIPTIONAL REPRESSOR"/>
    <property type="match status" value="1"/>
</dbReference>
<dbReference type="InterPro" id="IPR010982">
    <property type="entry name" value="Lambda_DNA-bd_dom_sf"/>
</dbReference>
<protein>
    <submittedName>
        <fullName evidence="5">LacI family DNA-binding transcriptional regulator</fullName>
    </submittedName>
</protein>
<dbReference type="InterPro" id="IPR000843">
    <property type="entry name" value="HTH_LacI"/>
</dbReference>
<dbReference type="EMBL" id="JBHSAF010000007">
    <property type="protein sequence ID" value="MFC3913421.1"/>
    <property type="molecule type" value="Genomic_DNA"/>
</dbReference>
<dbReference type="GO" id="GO:0003677">
    <property type="term" value="F:DNA binding"/>
    <property type="evidence" value="ECO:0007669"/>
    <property type="project" value="UniProtKB-KW"/>
</dbReference>
<comment type="caution">
    <text evidence="5">The sequence shown here is derived from an EMBL/GenBank/DDBJ whole genome shotgun (WGS) entry which is preliminary data.</text>
</comment>
<dbReference type="SUPFAM" id="SSF53822">
    <property type="entry name" value="Periplasmic binding protein-like I"/>
    <property type="match status" value="1"/>
</dbReference>
<dbReference type="PANTHER" id="PTHR30146:SF109">
    <property type="entry name" value="HTH-TYPE TRANSCRIPTIONAL REGULATOR GALS"/>
    <property type="match status" value="1"/>
</dbReference>
<name>A0ABV8CMU7_9GAMM</name>
<keyword evidence="3" id="KW-0804">Transcription</keyword>
<dbReference type="Gene3D" id="3.40.50.2300">
    <property type="match status" value="2"/>
</dbReference>
<dbReference type="InterPro" id="IPR046335">
    <property type="entry name" value="LacI/GalR-like_sensor"/>
</dbReference>
<dbReference type="CDD" id="cd01392">
    <property type="entry name" value="HTH_LacI"/>
    <property type="match status" value="1"/>
</dbReference>
<proteinExistence type="predicted"/>
<evidence type="ECO:0000313" key="5">
    <source>
        <dbReference type="EMBL" id="MFC3913421.1"/>
    </source>
</evidence>
<evidence type="ECO:0000256" key="3">
    <source>
        <dbReference type="ARBA" id="ARBA00023163"/>
    </source>
</evidence>
<evidence type="ECO:0000313" key="6">
    <source>
        <dbReference type="Proteomes" id="UP001595692"/>
    </source>
</evidence>
<accession>A0ABV8CMU7</accession>
<keyword evidence="1" id="KW-0805">Transcription regulation</keyword>
<dbReference type="PROSITE" id="PS00356">
    <property type="entry name" value="HTH_LACI_1"/>
    <property type="match status" value="1"/>
</dbReference>
<dbReference type="SMART" id="SM00354">
    <property type="entry name" value="HTH_LACI"/>
    <property type="match status" value="1"/>
</dbReference>
<gene>
    <name evidence="5" type="ORF">ACFOSS_08090</name>
</gene>
<dbReference type="Pfam" id="PF00356">
    <property type="entry name" value="LacI"/>
    <property type="match status" value="1"/>
</dbReference>
<dbReference type="PRINTS" id="PR00036">
    <property type="entry name" value="HTHLACI"/>
</dbReference>
<dbReference type="RefSeq" id="WP_377151753.1">
    <property type="nucleotide sequence ID" value="NZ_JBHSAF010000007.1"/>
</dbReference>
<evidence type="ECO:0000259" key="4">
    <source>
        <dbReference type="PROSITE" id="PS50932"/>
    </source>
</evidence>
<dbReference type="SUPFAM" id="SSF47413">
    <property type="entry name" value="lambda repressor-like DNA-binding domains"/>
    <property type="match status" value="1"/>
</dbReference>
<feature type="domain" description="HTH lacI-type" evidence="4">
    <location>
        <begin position="3"/>
        <end position="56"/>
    </location>
</feature>
<sequence>MNTIRDVARLAGVSVATVSRVLNEPDKVAPKTQARVREVMTELNFIPNLNARSLATSRSGVIGILVNNVSGGYYARIVDSIEAEARRRNVFTLINCGNHDSDDVMQAALRLASRQCDAIIASVPFMDDEVLARFLAMQPNAVLLNCISSLYRQRSLAVDNRYGVHLALDHLYQLGHRHIGLVIGPLANSESQLRLAACREWFAKQGLGDPVLAEGDFSCASGILAAAQLLSASPELTALFCFNDHMAIGALHHARQANLVVPGQLSVVGFDDNELAAYSEPGLTTVAQPLEALGEQALMLAQQLIAGEEVGEQPQLLPELIIRQSTAKPANA</sequence>
<dbReference type="Gene3D" id="1.10.260.40">
    <property type="entry name" value="lambda repressor-like DNA-binding domains"/>
    <property type="match status" value="1"/>
</dbReference>